<evidence type="ECO:0000256" key="2">
    <source>
        <dbReference type="HAMAP-Rule" id="MF_00758"/>
    </source>
</evidence>
<dbReference type="AlphaFoldDB" id="A0A4U1BSU5"/>
<dbReference type="GO" id="GO:0005829">
    <property type="term" value="C:cytosol"/>
    <property type="evidence" value="ECO:0007669"/>
    <property type="project" value="TreeGrafter"/>
</dbReference>
<protein>
    <recommendedName>
        <fullName evidence="2">UPF0301 protein FCL42_09105</fullName>
    </recommendedName>
</protein>
<dbReference type="InterPro" id="IPR003774">
    <property type="entry name" value="AlgH-like"/>
</dbReference>
<name>A0A4U1BSU5_9GAMM</name>
<dbReference type="RefSeq" id="WP_136863102.1">
    <property type="nucleotide sequence ID" value="NZ_SWCJ01000005.1"/>
</dbReference>
<keyword evidence="4" id="KW-1185">Reference proteome</keyword>
<evidence type="ECO:0000256" key="1">
    <source>
        <dbReference type="ARBA" id="ARBA00009600"/>
    </source>
</evidence>
<accession>A0A4U1BSU5</accession>
<dbReference type="PANTHER" id="PTHR30327:SF1">
    <property type="entry name" value="UPF0301 PROTEIN YQGE"/>
    <property type="match status" value="1"/>
</dbReference>
<evidence type="ECO:0000313" key="3">
    <source>
        <dbReference type="EMBL" id="TKB55345.1"/>
    </source>
</evidence>
<dbReference type="OrthoDB" id="9807486at2"/>
<dbReference type="EMBL" id="SWCJ01000005">
    <property type="protein sequence ID" value="TKB55345.1"/>
    <property type="molecule type" value="Genomic_DNA"/>
</dbReference>
<dbReference type="Proteomes" id="UP000305675">
    <property type="component" value="Unassembled WGS sequence"/>
</dbReference>
<organism evidence="3 4">
    <name type="scientific">Ferrimonas aestuarii</name>
    <dbReference type="NCBI Taxonomy" id="2569539"/>
    <lineage>
        <taxon>Bacteria</taxon>
        <taxon>Pseudomonadati</taxon>
        <taxon>Pseudomonadota</taxon>
        <taxon>Gammaproteobacteria</taxon>
        <taxon>Alteromonadales</taxon>
        <taxon>Ferrimonadaceae</taxon>
        <taxon>Ferrimonas</taxon>
    </lineage>
</organism>
<comment type="caution">
    <text evidence="3">The sequence shown here is derived from an EMBL/GenBank/DDBJ whole genome shotgun (WGS) entry which is preliminary data.</text>
</comment>
<gene>
    <name evidence="3" type="ORF">FCL42_09105</name>
</gene>
<dbReference type="Pfam" id="PF02622">
    <property type="entry name" value="DUF179"/>
    <property type="match status" value="1"/>
</dbReference>
<reference evidence="3 4" key="1">
    <citation type="submission" date="2019-04" db="EMBL/GenBank/DDBJ databases">
        <authorList>
            <person name="Hwang J.C."/>
        </authorList>
    </citation>
    <scope>NUCLEOTIDE SEQUENCE [LARGE SCALE GENOMIC DNA]</scope>
    <source>
        <strain evidence="3 4">IMCC35002</strain>
    </source>
</reference>
<dbReference type="NCBIfam" id="NF001266">
    <property type="entry name" value="PRK00228.1-1"/>
    <property type="match status" value="1"/>
</dbReference>
<comment type="similarity">
    <text evidence="1 2">Belongs to the UPF0301 (AlgH) family.</text>
</comment>
<dbReference type="SUPFAM" id="SSF143456">
    <property type="entry name" value="VC0467-like"/>
    <property type="match status" value="1"/>
</dbReference>
<dbReference type="HAMAP" id="MF_00758">
    <property type="entry name" value="UPF0301"/>
    <property type="match status" value="1"/>
</dbReference>
<proteinExistence type="inferred from homology"/>
<dbReference type="Gene3D" id="3.40.1740.10">
    <property type="entry name" value="VC0467-like"/>
    <property type="match status" value="1"/>
</dbReference>
<sequence>MESLKHHLLIAMPSLQDKIFKRSVIYLCEHDDQGAMGLIINHPLGLDLDELLKKMKLQQDDFVLPSSIANQVLLGGPVTPDRGFVLHSGEVHFSNSRNITDDIVVTCSKDVLDSFGNGNSPEHYLVTLGYAGWDAGQLEGEIQEGSWLTVAADPQLLFELPHTDRYAAATQRLGIEPWQLNGEIGHA</sequence>
<dbReference type="PANTHER" id="PTHR30327">
    <property type="entry name" value="UNCHARACTERIZED PROTEIN YQGE"/>
    <property type="match status" value="1"/>
</dbReference>
<evidence type="ECO:0000313" key="4">
    <source>
        <dbReference type="Proteomes" id="UP000305675"/>
    </source>
</evidence>